<keyword evidence="2" id="KW-0472">Membrane</keyword>
<dbReference type="Proteomes" id="UP000020681">
    <property type="component" value="Unassembled WGS sequence"/>
</dbReference>
<keyword evidence="2" id="KW-0812">Transmembrane</keyword>
<proteinExistence type="predicted"/>
<reference evidence="2 3" key="1">
    <citation type="submission" date="2014-01" db="EMBL/GenBank/DDBJ databases">
        <authorList>
            <person name="Dobos K."/>
            <person name="Lenaerts A."/>
            <person name="Ordway D."/>
            <person name="DeGroote M.A."/>
            <person name="Parker T."/>
            <person name="Sizemore C."/>
            <person name="Tallon L.J."/>
            <person name="Sadzewicz L.K."/>
            <person name="Sengamalay N."/>
            <person name="Fraser C.M."/>
            <person name="Hine E."/>
            <person name="Shefchek K.A."/>
            <person name="Das S.P."/>
            <person name="Tettelin H."/>
        </authorList>
    </citation>
    <scope>NUCLEOTIDE SEQUENCE [LARGE SCALE GENOMIC DNA]</scope>
    <source>
        <strain evidence="2 3">Harvey</strain>
    </source>
</reference>
<name>A0ABN0QTT2_MYCUL</name>
<keyword evidence="2" id="KW-0131">Cell cycle</keyword>
<gene>
    <name evidence="2" type="ORF">I551_5388</name>
</gene>
<evidence type="ECO:0000313" key="3">
    <source>
        <dbReference type="Proteomes" id="UP000020681"/>
    </source>
</evidence>
<comment type="caution">
    <text evidence="2">The sequence shown here is derived from an EMBL/GenBank/DDBJ whole genome shotgun (WGS) entry which is preliminary data.</text>
</comment>
<accession>A0ABN0QTT2</accession>
<keyword evidence="3" id="KW-1185">Reference proteome</keyword>
<organism evidence="2 3">
    <name type="scientific">Mycobacterium ulcerans str. Harvey</name>
    <dbReference type="NCBI Taxonomy" id="1299332"/>
    <lineage>
        <taxon>Bacteria</taxon>
        <taxon>Bacillati</taxon>
        <taxon>Actinomycetota</taxon>
        <taxon>Actinomycetes</taxon>
        <taxon>Mycobacteriales</taxon>
        <taxon>Mycobacteriaceae</taxon>
        <taxon>Mycobacterium</taxon>
        <taxon>Mycobacterium ulcerans group</taxon>
    </lineage>
</organism>
<feature type="region of interest" description="Disordered" evidence="1">
    <location>
        <begin position="70"/>
        <end position="93"/>
    </location>
</feature>
<sequence length="93" mass="10014">MFAGRGEHLGHRGRGAMGGQCLRVGPLFDENEGFARLMQRVELAAGFAVHLFDRRGEDVADGVDRLRLDGQRGDDDDGHAGTSWGDCGGFLVV</sequence>
<protein>
    <submittedName>
        <fullName evidence="2">Cell division transmembrane ftsK domain protein</fullName>
    </submittedName>
</protein>
<evidence type="ECO:0000313" key="2">
    <source>
        <dbReference type="EMBL" id="EUA88160.1"/>
    </source>
</evidence>
<keyword evidence="2" id="KW-0132">Cell division</keyword>
<dbReference type="GO" id="GO:0051301">
    <property type="term" value="P:cell division"/>
    <property type="evidence" value="ECO:0007669"/>
    <property type="project" value="UniProtKB-KW"/>
</dbReference>
<dbReference type="EMBL" id="JAOL01000147">
    <property type="protein sequence ID" value="EUA88160.1"/>
    <property type="molecule type" value="Genomic_DNA"/>
</dbReference>
<evidence type="ECO:0000256" key="1">
    <source>
        <dbReference type="SAM" id="MobiDB-lite"/>
    </source>
</evidence>